<name>A0AAF0QBK1_SOLVR</name>
<dbReference type="AlphaFoldDB" id="A0AAF0QBK1"/>
<keyword evidence="2" id="KW-1185">Reference proteome</keyword>
<proteinExistence type="predicted"/>
<accession>A0AAF0QBK1</accession>
<reference evidence="1" key="1">
    <citation type="submission" date="2023-08" db="EMBL/GenBank/DDBJ databases">
        <title>A de novo genome assembly of Solanum verrucosum Schlechtendal, a Mexican diploid species geographically isolated from the other diploid A-genome species in potato relatives.</title>
        <authorList>
            <person name="Hosaka K."/>
        </authorList>
    </citation>
    <scope>NUCLEOTIDE SEQUENCE</scope>
    <source>
        <tissue evidence="1">Young leaves</tissue>
    </source>
</reference>
<evidence type="ECO:0000313" key="1">
    <source>
        <dbReference type="EMBL" id="WMV19190.1"/>
    </source>
</evidence>
<gene>
    <name evidence="1" type="ORF">MTR67_012575</name>
</gene>
<dbReference type="Proteomes" id="UP001234989">
    <property type="component" value="Chromosome 3"/>
</dbReference>
<organism evidence="1 2">
    <name type="scientific">Solanum verrucosum</name>
    <dbReference type="NCBI Taxonomy" id="315347"/>
    <lineage>
        <taxon>Eukaryota</taxon>
        <taxon>Viridiplantae</taxon>
        <taxon>Streptophyta</taxon>
        <taxon>Embryophyta</taxon>
        <taxon>Tracheophyta</taxon>
        <taxon>Spermatophyta</taxon>
        <taxon>Magnoliopsida</taxon>
        <taxon>eudicotyledons</taxon>
        <taxon>Gunneridae</taxon>
        <taxon>Pentapetalae</taxon>
        <taxon>asterids</taxon>
        <taxon>lamiids</taxon>
        <taxon>Solanales</taxon>
        <taxon>Solanaceae</taxon>
        <taxon>Solanoideae</taxon>
        <taxon>Solaneae</taxon>
        <taxon>Solanum</taxon>
    </lineage>
</organism>
<evidence type="ECO:0000313" key="2">
    <source>
        <dbReference type="Proteomes" id="UP001234989"/>
    </source>
</evidence>
<sequence>MPFLITLGFVETLFDLVIDRVKRELVGTTTIRRAIVDDGEFHVLNEDMIDTSLRVRVNIGVGVGASVDLGCGIDAGAGGKSVEATSWV</sequence>
<dbReference type="EMBL" id="CP133614">
    <property type="protein sequence ID" value="WMV19190.1"/>
    <property type="molecule type" value="Genomic_DNA"/>
</dbReference>
<protein>
    <submittedName>
        <fullName evidence="1">Uncharacterized protein</fullName>
    </submittedName>
</protein>